<dbReference type="PANTHER" id="PTHR31989">
    <property type="entry name" value="NAC DOMAIN-CONTAINING PROTEIN 82-RELATED"/>
    <property type="match status" value="1"/>
</dbReference>
<evidence type="ECO:0000256" key="4">
    <source>
        <dbReference type="ARBA" id="ARBA00023163"/>
    </source>
</evidence>
<accession>A0AAV1E543</accession>
<dbReference type="Gene3D" id="2.170.150.80">
    <property type="entry name" value="NAC domain"/>
    <property type="match status" value="1"/>
</dbReference>
<keyword evidence="8" id="KW-1185">Reference proteome</keyword>
<evidence type="ECO:0000256" key="5">
    <source>
        <dbReference type="ARBA" id="ARBA00023242"/>
    </source>
</evidence>
<dbReference type="AlphaFoldDB" id="A0AAV1E543"/>
<dbReference type="SUPFAM" id="SSF101941">
    <property type="entry name" value="NAC domain"/>
    <property type="match status" value="1"/>
</dbReference>
<dbReference type="EMBL" id="OX459125">
    <property type="protein sequence ID" value="CAI9115286.1"/>
    <property type="molecule type" value="Genomic_DNA"/>
</dbReference>
<dbReference type="PROSITE" id="PS51005">
    <property type="entry name" value="NAC"/>
    <property type="match status" value="1"/>
</dbReference>
<dbReference type="Pfam" id="PF02365">
    <property type="entry name" value="NAM"/>
    <property type="match status" value="1"/>
</dbReference>
<evidence type="ECO:0000256" key="1">
    <source>
        <dbReference type="ARBA" id="ARBA00004123"/>
    </source>
</evidence>
<proteinExistence type="predicted"/>
<evidence type="ECO:0000313" key="8">
    <source>
        <dbReference type="Proteomes" id="UP001161247"/>
    </source>
</evidence>
<organism evidence="7 8">
    <name type="scientific">Oldenlandia corymbosa var. corymbosa</name>
    <dbReference type="NCBI Taxonomy" id="529605"/>
    <lineage>
        <taxon>Eukaryota</taxon>
        <taxon>Viridiplantae</taxon>
        <taxon>Streptophyta</taxon>
        <taxon>Embryophyta</taxon>
        <taxon>Tracheophyta</taxon>
        <taxon>Spermatophyta</taxon>
        <taxon>Magnoliopsida</taxon>
        <taxon>eudicotyledons</taxon>
        <taxon>Gunneridae</taxon>
        <taxon>Pentapetalae</taxon>
        <taxon>asterids</taxon>
        <taxon>lamiids</taxon>
        <taxon>Gentianales</taxon>
        <taxon>Rubiaceae</taxon>
        <taxon>Rubioideae</taxon>
        <taxon>Spermacoceae</taxon>
        <taxon>Hedyotis-Oldenlandia complex</taxon>
        <taxon>Oldenlandia</taxon>
    </lineage>
</organism>
<keyword evidence="3" id="KW-0238">DNA-binding</keyword>
<keyword evidence="4" id="KW-0804">Transcription</keyword>
<dbReference type="GO" id="GO:0003677">
    <property type="term" value="F:DNA binding"/>
    <property type="evidence" value="ECO:0007669"/>
    <property type="project" value="UniProtKB-KW"/>
</dbReference>
<comment type="subcellular location">
    <subcellularLocation>
        <location evidence="1">Nucleus</location>
    </subcellularLocation>
</comment>
<dbReference type="InterPro" id="IPR003441">
    <property type="entry name" value="NAC-dom"/>
</dbReference>
<keyword evidence="5" id="KW-0539">Nucleus</keyword>
<protein>
    <submittedName>
        <fullName evidence="7">OLC1v1016145C1</fullName>
    </submittedName>
</protein>
<evidence type="ECO:0000256" key="2">
    <source>
        <dbReference type="ARBA" id="ARBA00023015"/>
    </source>
</evidence>
<evidence type="ECO:0000256" key="3">
    <source>
        <dbReference type="ARBA" id="ARBA00023125"/>
    </source>
</evidence>
<evidence type="ECO:0000313" key="7">
    <source>
        <dbReference type="EMBL" id="CAI9115286.1"/>
    </source>
</evidence>
<feature type="domain" description="NAC" evidence="6">
    <location>
        <begin position="1"/>
        <end position="130"/>
    </location>
</feature>
<dbReference type="InterPro" id="IPR036093">
    <property type="entry name" value="NAC_dom_sf"/>
</dbReference>
<dbReference type="GO" id="GO:0006355">
    <property type="term" value="P:regulation of DNA-templated transcription"/>
    <property type="evidence" value="ECO:0007669"/>
    <property type="project" value="InterPro"/>
</dbReference>
<dbReference type="Proteomes" id="UP001161247">
    <property type="component" value="Chromosome 8"/>
</dbReference>
<dbReference type="GO" id="GO:0005634">
    <property type="term" value="C:nucleus"/>
    <property type="evidence" value="ECO:0007669"/>
    <property type="project" value="UniProtKB-SubCell"/>
</dbReference>
<sequence>MYGNEATPWELFNHEVDENNQLVLPWVTNVDPLGKIEADVRVLYVFTKLSNVGKTEKSSDKMENRVAGCGTWHGNKTKEAVCGSEGTVIGYKRSFTFRSARNQTTVGQWNMVEYNMEGAEDFVLCKIKRNDSNASIGGRIVSTSASSATSMVGEASTYLSAKKKSKTDKFTKNSSSTSEDHGISKVVAAQEPSWAASGVDNTMNNSVFSSWGDQFQQQQQYLQPVLMMPAGVVHNQEPLREKQWINYMNLNKNNYLQQLGRIVSEGDRMPPLVDAEENVFNQKEFLDIGDDFFDVEGIIKELIQRRLMMMWQTKIQNIITCSMIPPRPCPTTSCFNNHYPPHPPTTTSKTH</sequence>
<name>A0AAV1E543_OLDCO</name>
<gene>
    <name evidence="7" type="ORF">OLC1_LOCUS21848</name>
</gene>
<evidence type="ECO:0000259" key="6">
    <source>
        <dbReference type="PROSITE" id="PS51005"/>
    </source>
</evidence>
<keyword evidence="2" id="KW-0805">Transcription regulation</keyword>
<reference evidence="7" key="1">
    <citation type="submission" date="2023-03" db="EMBL/GenBank/DDBJ databases">
        <authorList>
            <person name="Julca I."/>
        </authorList>
    </citation>
    <scope>NUCLEOTIDE SEQUENCE</scope>
</reference>